<dbReference type="AlphaFoldDB" id="A0A3N1PUY0"/>
<evidence type="ECO:0008006" key="3">
    <source>
        <dbReference type="Google" id="ProtNLM"/>
    </source>
</evidence>
<dbReference type="Proteomes" id="UP000268033">
    <property type="component" value="Unassembled WGS sequence"/>
</dbReference>
<evidence type="ECO:0000313" key="2">
    <source>
        <dbReference type="Proteomes" id="UP000268033"/>
    </source>
</evidence>
<gene>
    <name evidence="1" type="ORF">EDC28_101236</name>
</gene>
<accession>A0A3N1PUY0</accession>
<dbReference type="OrthoDB" id="9794260at2"/>
<proteinExistence type="predicted"/>
<evidence type="ECO:0000313" key="1">
    <source>
        <dbReference type="EMBL" id="ROQ30550.1"/>
    </source>
</evidence>
<name>A0A3N1PUY0_9GAMM</name>
<reference evidence="1 2" key="1">
    <citation type="submission" date="2018-11" db="EMBL/GenBank/DDBJ databases">
        <title>Genomic Encyclopedia of Type Strains, Phase IV (KMG-IV): sequencing the most valuable type-strain genomes for metagenomic binning, comparative biology and taxonomic classification.</title>
        <authorList>
            <person name="Goeker M."/>
        </authorList>
    </citation>
    <scope>NUCLEOTIDE SEQUENCE [LARGE SCALE GENOMIC DNA]</scope>
    <source>
        <strain evidence="1 2">DSM 21945</strain>
    </source>
</reference>
<dbReference type="RefSeq" id="WP_050657833.1">
    <property type="nucleotide sequence ID" value="NZ_JBLXEP010000001.1"/>
</dbReference>
<organism evidence="1 2">
    <name type="scientific">Gallaecimonas pentaromativorans</name>
    <dbReference type="NCBI Taxonomy" id="584787"/>
    <lineage>
        <taxon>Bacteria</taxon>
        <taxon>Pseudomonadati</taxon>
        <taxon>Pseudomonadota</taxon>
        <taxon>Gammaproteobacteria</taxon>
        <taxon>Enterobacterales</taxon>
        <taxon>Gallaecimonadaceae</taxon>
        <taxon>Gallaecimonas</taxon>
    </lineage>
</organism>
<protein>
    <recommendedName>
        <fullName evidence="3">DUF3253 domain-containing protein</fullName>
    </recommendedName>
</protein>
<keyword evidence="2" id="KW-1185">Reference proteome</keyword>
<sequence>MIDSDPIDRISAAIMDYLAIRPQAADSLEGIHHWWINWAGQEAPLEMTQLALESLAAKGQLQVRLLAGREIWSRAPAKQG</sequence>
<comment type="caution">
    <text evidence="1">The sequence shown here is derived from an EMBL/GenBank/DDBJ whole genome shotgun (WGS) entry which is preliminary data.</text>
</comment>
<dbReference type="EMBL" id="RJUL01000001">
    <property type="protein sequence ID" value="ROQ30550.1"/>
    <property type="molecule type" value="Genomic_DNA"/>
</dbReference>